<dbReference type="Proteomes" id="UP000450000">
    <property type="component" value="Unassembled WGS sequence"/>
</dbReference>
<organism evidence="1 2">
    <name type="scientific">Streptomyces kaniharaensis</name>
    <dbReference type="NCBI Taxonomy" id="212423"/>
    <lineage>
        <taxon>Bacteria</taxon>
        <taxon>Bacillati</taxon>
        <taxon>Actinomycetota</taxon>
        <taxon>Actinomycetes</taxon>
        <taxon>Kitasatosporales</taxon>
        <taxon>Streptomycetaceae</taxon>
        <taxon>Streptomyces</taxon>
    </lineage>
</organism>
<keyword evidence="2" id="KW-1185">Reference proteome</keyword>
<evidence type="ECO:0000313" key="1">
    <source>
        <dbReference type="EMBL" id="MQS17600.1"/>
    </source>
</evidence>
<proteinExistence type="predicted"/>
<protein>
    <submittedName>
        <fullName evidence="1">Uncharacterized protein</fullName>
    </submittedName>
</protein>
<sequence>MTTSITTPPPVRRDPDLALVQASTAAAATWIGELAERLPLRHADSYRDLAEAIREVGERLNPCDDLLAGIDDDIRCRLGADAALGFAFSEERPALTDGEVTAVAALAGLVLVMPERLTTLDLGAGRRMLRQVCGLIDQAVATGRQAAAGPAGA</sequence>
<dbReference type="AlphaFoldDB" id="A0A6N7L1H6"/>
<reference evidence="1 2" key="1">
    <citation type="submission" date="2019-09" db="EMBL/GenBank/DDBJ databases">
        <title>Genome Sequences of Streptomyces kaniharaensis ATCC 21070.</title>
        <authorList>
            <person name="Zhu W."/>
            <person name="De Crecy-Lagard V."/>
            <person name="Richards N.G."/>
        </authorList>
    </citation>
    <scope>NUCLEOTIDE SEQUENCE [LARGE SCALE GENOMIC DNA]</scope>
    <source>
        <strain evidence="1 2">SF-557</strain>
    </source>
</reference>
<dbReference type="RefSeq" id="WP_153470829.1">
    <property type="nucleotide sequence ID" value="NZ_WBOF01000005.1"/>
</dbReference>
<gene>
    <name evidence="1" type="ORF">F7Q99_36795</name>
</gene>
<name>A0A6N7L1H6_9ACTN</name>
<accession>A0A6N7L1H6</accession>
<comment type="caution">
    <text evidence="1">The sequence shown here is derived from an EMBL/GenBank/DDBJ whole genome shotgun (WGS) entry which is preliminary data.</text>
</comment>
<dbReference type="EMBL" id="WBOF01000005">
    <property type="protein sequence ID" value="MQS17600.1"/>
    <property type="molecule type" value="Genomic_DNA"/>
</dbReference>
<evidence type="ECO:0000313" key="2">
    <source>
        <dbReference type="Proteomes" id="UP000450000"/>
    </source>
</evidence>